<dbReference type="GO" id="GO:0051999">
    <property type="term" value="P:mannosyl-inositol phosphorylceramide biosynthetic process"/>
    <property type="evidence" value="ECO:0007669"/>
    <property type="project" value="TreeGrafter"/>
</dbReference>
<dbReference type="Pfam" id="PF04488">
    <property type="entry name" value="Gly_transf_sug"/>
    <property type="match status" value="1"/>
</dbReference>
<dbReference type="InterPro" id="IPR007577">
    <property type="entry name" value="GlycoTrfase_DXD_sugar-bd_CS"/>
</dbReference>
<name>K0NMR1_9LACO</name>
<dbReference type="InterPro" id="IPR051706">
    <property type="entry name" value="Glycosyltransferase_domain"/>
</dbReference>
<dbReference type="GO" id="GO:0016020">
    <property type="term" value="C:membrane"/>
    <property type="evidence" value="ECO:0007669"/>
    <property type="project" value="GOC"/>
</dbReference>
<evidence type="ECO:0000313" key="3">
    <source>
        <dbReference type="Proteomes" id="UP000009325"/>
    </source>
</evidence>
<dbReference type="Proteomes" id="UP000009325">
    <property type="component" value="Unassembled WGS sequence"/>
</dbReference>
<proteinExistence type="predicted"/>
<dbReference type="AlphaFoldDB" id="K0NMR1"/>
<dbReference type="SUPFAM" id="SSF53448">
    <property type="entry name" value="Nucleotide-diphospho-sugar transferases"/>
    <property type="match status" value="1"/>
</dbReference>
<dbReference type="RefSeq" id="WP_009557497.1">
    <property type="nucleotide sequence ID" value="NZ_CALZ01000029.1"/>
</dbReference>
<evidence type="ECO:0000313" key="2">
    <source>
        <dbReference type="EMBL" id="CCK82949.1"/>
    </source>
</evidence>
<dbReference type="EMBL" id="CALZ01000029">
    <property type="protein sequence ID" value="CCK82949.1"/>
    <property type="molecule type" value="Genomic_DNA"/>
</dbReference>
<comment type="caution">
    <text evidence="2">The sequence shown here is derived from an EMBL/GenBank/DDBJ whole genome shotgun (WGS) entry which is preliminary data.</text>
</comment>
<gene>
    <name evidence="2" type="ORF">BN146_01505</name>
</gene>
<dbReference type="Gene3D" id="3.90.550.20">
    <property type="match status" value="1"/>
</dbReference>
<dbReference type="InterPro" id="IPR029044">
    <property type="entry name" value="Nucleotide-diphossugar_trans"/>
</dbReference>
<dbReference type="PANTHER" id="PTHR32385">
    <property type="entry name" value="MANNOSYL PHOSPHORYLINOSITOL CERAMIDE SYNTHASE"/>
    <property type="match status" value="1"/>
</dbReference>
<organism evidence="2 3">
    <name type="scientific">Lactobacillus equicursoris 66c</name>
    <dbReference type="NCBI Taxonomy" id="872326"/>
    <lineage>
        <taxon>Bacteria</taxon>
        <taxon>Bacillati</taxon>
        <taxon>Bacillota</taxon>
        <taxon>Bacilli</taxon>
        <taxon>Lactobacillales</taxon>
        <taxon>Lactobacillaceae</taxon>
        <taxon>Lactobacillus</taxon>
    </lineage>
</organism>
<accession>K0NMR1</accession>
<dbReference type="OrthoDB" id="9802987at2"/>
<evidence type="ECO:0000256" key="1">
    <source>
        <dbReference type="ARBA" id="ARBA00022679"/>
    </source>
</evidence>
<reference evidence="2 3" key="1">
    <citation type="submission" date="2012-08" db="EMBL/GenBank/DDBJ databases">
        <title>Draft Genome Sequences of Lactobacillus equicursoris CIP 110162T, isolated from thoroughbred racehorse feces and Lactobacillus sp. CRBIP 24.137 isolated from urine of human.</title>
        <authorList>
            <person name="Cousin S."/>
            <person name="Loux V."/>
            <person name="Ma L."/>
            <person name="Creno S."/>
            <person name="Clermont D."/>
            <person name="Bizet C."/>
            <person name="Bouchier C."/>
        </authorList>
    </citation>
    <scope>NUCLEOTIDE SEQUENCE [LARGE SCALE GENOMIC DNA]</scope>
    <source>
        <strain evidence="2 3">66c</strain>
    </source>
</reference>
<dbReference type="GO" id="GO:0000030">
    <property type="term" value="F:mannosyltransferase activity"/>
    <property type="evidence" value="ECO:0007669"/>
    <property type="project" value="TreeGrafter"/>
</dbReference>
<keyword evidence="1 2" id="KW-0808">Transferase</keyword>
<dbReference type="PANTHER" id="PTHR32385:SF15">
    <property type="entry name" value="INOSITOL PHOSPHOCERAMIDE MANNOSYLTRANSFERASE 1"/>
    <property type="match status" value="1"/>
</dbReference>
<protein>
    <submittedName>
        <fullName evidence="2">Glycosyltransferase in exopolysaccharide biosynthesis</fullName>
    </submittedName>
</protein>
<sequence length="241" mass="28671">MIPKKIHFIWLGGNPLDKQSKICINAAKRQLPDYTISVWTEKNFDLDKIAEENIFFKKCLEYKLWAFAVDYLRLYVLYNEGGIYLDTDVEVIKSFDDLLNQEAFIGMESTGFIGTGIIGSEPKNPAIKEFLDFYTQKIWNVDYYNNPIIFTKVLEEEPFVRDNINIYPIEYFSPYNPETDKCYVNVTENTYTIHWYNANWNVKRKGYVFLNTKQYRSPVARSFQILKKNIGYFRRKYLHIK</sequence>